<evidence type="ECO:0008006" key="5">
    <source>
        <dbReference type="Google" id="ProtNLM"/>
    </source>
</evidence>
<dbReference type="RefSeq" id="WP_256547622.1">
    <property type="nucleotide sequence ID" value="NZ_CP101809.1"/>
</dbReference>
<evidence type="ECO:0000313" key="3">
    <source>
        <dbReference type="EMBL" id="MDQ0513684.1"/>
    </source>
</evidence>
<name>A0ABU0LYB4_9BACT</name>
<evidence type="ECO:0000256" key="2">
    <source>
        <dbReference type="SAM" id="SignalP"/>
    </source>
</evidence>
<sequence>MKKNRLFKFSKLWLCILSFGLISNFVLSACSQQVQSQKYDNKSETNSKLSNDSGHNKNSSIDYSNNNKNNPKSQSNLDSNKQSQIDDNFPSDHPSDNQSDSYNESDLKSKINNSPQKNNFNSAKTDSKSDKKNTIARASHKQIEEIEVLVKNKEFQHLLEYENRTNRDRIFYNLFDNLSLSFSFKNNRVVEKTLSSLNIDKQKNRHKFFSRQSKSTPVIKIPNLLEQLKSGIGGIFTKTENKNQRTNFETIFNKLITNTEDLITKINGILDDNSQDNLQRNQNDFISSIQKYLTAPPQDLEQVLGEVLKNQETYFENLNLLANKIIIIKESIIRLESALKEIKNFKNINSSLFSHNDDNENFLNNFQNFLDALENQVLFLINRNKNDSDPDKLKSDSSLLGEIQQILEQYEIIKNELSKTVQLIVFNKNLLINDAEAINLLALNSNKILNNDINALKIADKNQDNKSIYDVLTNVDQNQTSIKTVLEKIQKISDADTNHKLTTELGDFQIKWKTFKKLIWETRNEQETIFPFIELAKELDNQILKASSYQDVLKISAIINEISNIYSKITNFVSQNKDNFLGFEDVDYFSISWDDSISEIEEETSEINIFMQKLDTLIKQEKNDTPTNNDFSFAKLKTELEKLQNDDLELRNGNANFLSKVSEILAKLLDLNVLTEKNKLTLELAEKFNYGRA</sequence>
<feature type="signal peptide" evidence="2">
    <location>
        <begin position="1"/>
        <end position="28"/>
    </location>
</feature>
<organism evidence="3 4">
    <name type="scientific">Mycoplasmoides fastidiosum</name>
    <dbReference type="NCBI Taxonomy" id="92758"/>
    <lineage>
        <taxon>Bacteria</taxon>
        <taxon>Bacillati</taxon>
        <taxon>Mycoplasmatota</taxon>
        <taxon>Mycoplasmoidales</taxon>
        <taxon>Mycoplasmoidaceae</taxon>
        <taxon>Mycoplasmoides</taxon>
    </lineage>
</organism>
<reference evidence="3" key="1">
    <citation type="submission" date="2023-07" db="EMBL/GenBank/DDBJ databases">
        <title>Genomic Encyclopedia of Type Strains, Phase IV (KMG-IV): sequencing the most valuable type-strain genomes for metagenomic binning, comparative biology and taxonomic classification.</title>
        <authorList>
            <person name="Goeker M."/>
        </authorList>
    </citation>
    <scope>NUCLEOTIDE SEQUENCE [LARGE SCALE GENOMIC DNA]</scope>
    <source>
        <strain evidence="3">DSM 21204</strain>
    </source>
</reference>
<accession>A0ABU0LYB4</accession>
<feature type="compositionally biased region" description="Low complexity" evidence="1">
    <location>
        <begin position="56"/>
        <end position="76"/>
    </location>
</feature>
<feature type="compositionally biased region" description="Polar residues" evidence="1">
    <location>
        <begin position="77"/>
        <end position="86"/>
    </location>
</feature>
<evidence type="ECO:0000256" key="1">
    <source>
        <dbReference type="SAM" id="MobiDB-lite"/>
    </source>
</evidence>
<feature type="region of interest" description="Disordered" evidence="1">
    <location>
        <begin position="39"/>
        <end position="138"/>
    </location>
</feature>
<keyword evidence="4" id="KW-1185">Reference proteome</keyword>
<comment type="caution">
    <text evidence="3">The sequence shown here is derived from an EMBL/GenBank/DDBJ whole genome shotgun (WGS) entry which is preliminary data.</text>
</comment>
<protein>
    <recommendedName>
        <fullName evidence="5">Lipoprotein</fullName>
    </recommendedName>
</protein>
<dbReference type="EMBL" id="JAUSWO010000001">
    <property type="protein sequence ID" value="MDQ0513684.1"/>
    <property type="molecule type" value="Genomic_DNA"/>
</dbReference>
<feature type="chain" id="PRO_5045488229" description="Lipoprotein" evidence="2">
    <location>
        <begin position="29"/>
        <end position="693"/>
    </location>
</feature>
<gene>
    <name evidence="3" type="ORF">J2Z62_000122</name>
</gene>
<keyword evidence="2" id="KW-0732">Signal</keyword>
<proteinExistence type="predicted"/>
<dbReference type="PROSITE" id="PS51257">
    <property type="entry name" value="PROKAR_LIPOPROTEIN"/>
    <property type="match status" value="1"/>
</dbReference>
<feature type="compositionally biased region" description="Polar residues" evidence="1">
    <location>
        <begin position="96"/>
        <end position="124"/>
    </location>
</feature>
<evidence type="ECO:0000313" key="4">
    <source>
        <dbReference type="Proteomes" id="UP001240643"/>
    </source>
</evidence>
<dbReference type="Proteomes" id="UP001240643">
    <property type="component" value="Unassembled WGS sequence"/>
</dbReference>